<keyword evidence="3" id="KW-0812">Transmembrane</keyword>
<feature type="signal peptide" evidence="6">
    <location>
        <begin position="1"/>
        <end position="15"/>
    </location>
</feature>
<proteinExistence type="inferred from homology"/>
<dbReference type="Pfam" id="PF04930">
    <property type="entry name" value="FUN14"/>
    <property type="match status" value="1"/>
</dbReference>
<evidence type="ECO:0000256" key="5">
    <source>
        <dbReference type="ARBA" id="ARBA00023136"/>
    </source>
</evidence>
<comment type="caution">
    <text evidence="7">The sequence shown here is derived from an EMBL/GenBank/DDBJ whole genome shotgun (WGS) entry which is preliminary data.</text>
</comment>
<keyword evidence="8" id="KW-1185">Reference proteome</keyword>
<evidence type="ECO:0008006" key="9">
    <source>
        <dbReference type="Google" id="ProtNLM"/>
    </source>
</evidence>
<evidence type="ECO:0000313" key="7">
    <source>
        <dbReference type="EMBL" id="ORY16086.1"/>
    </source>
</evidence>
<dbReference type="InterPro" id="IPR007014">
    <property type="entry name" value="FUN14"/>
</dbReference>
<keyword evidence="6" id="KW-0732">Signal</keyword>
<sequence>MAFILPGLRRGLILSAPLMVATPLLLRQYSRPILCDSPDPLTKITSDLKSSFRNNSSGGNGIITSSGKPNPSVVRQMSLGSILGVMGGLGVSVFSKPLAVLIGLGIVLIQFLESRGIHIIPYSYLQRRFQSTNLRSLVQDNPAFKLTFGTTFALTAFASFNDY</sequence>
<comment type="similarity">
    <text evidence="2">Belongs to the FUN14 family.</text>
</comment>
<dbReference type="STRING" id="1231657.A0A1Y2A0R7"/>
<evidence type="ECO:0000256" key="4">
    <source>
        <dbReference type="ARBA" id="ARBA00022989"/>
    </source>
</evidence>
<reference evidence="7 8" key="1">
    <citation type="submission" date="2016-07" db="EMBL/GenBank/DDBJ databases">
        <title>Pervasive Adenine N6-methylation of Active Genes in Fungi.</title>
        <authorList>
            <consortium name="DOE Joint Genome Institute"/>
            <person name="Mondo S.J."/>
            <person name="Dannebaum R.O."/>
            <person name="Kuo R.C."/>
            <person name="Labutti K."/>
            <person name="Haridas S."/>
            <person name="Kuo A."/>
            <person name="Salamov A."/>
            <person name="Ahrendt S.R."/>
            <person name="Lipzen A."/>
            <person name="Sullivan W."/>
            <person name="Andreopoulos W.B."/>
            <person name="Clum A."/>
            <person name="Lindquist E."/>
            <person name="Daum C."/>
            <person name="Ramamoorthy G.K."/>
            <person name="Gryganskyi A."/>
            <person name="Culley D."/>
            <person name="Magnuson J.K."/>
            <person name="James T.Y."/>
            <person name="O'Malley M.A."/>
            <person name="Stajich J.E."/>
            <person name="Spatafora J.W."/>
            <person name="Visel A."/>
            <person name="Grigoriev I.V."/>
        </authorList>
    </citation>
    <scope>NUCLEOTIDE SEQUENCE [LARGE SCALE GENOMIC DNA]</scope>
    <source>
        <strain evidence="7 8">CBS 115471</strain>
    </source>
</reference>
<evidence type="ECO:0000256" key="3">
    <source>
        <dbReference type="ARBA" id="ARBA00022692"/>
    </source>
</evidence>
<accession>A0A1Y2A0R7</accession>
<evidence type="ECO:0000256" key="2">
    <source>
        <dbReference type="ARBA" id="ARBA00009160"/>
    </source>
</evidence>
<protein>
    <recommendedName>
        <fullName evidence="9">FUN14 family-domain-containing protein</fullName>
    </recommendedName>
</protein>
<dbReference type="Proteomes" id="UP000193144">
    <property type="component" value="Unassembled WGS sequence"/>
</dbReference>
<dbReference type="AlphaFoldDB" id="A0A1Y2A0R7"/>
<evidence type="ECO:0000313" key="8">
    <source>
        <dbReference type="Proteomes" id="UP000193144"/>
    </source>
</evidence>
<keyword evidence="4" id="KW-1133">Transmembrane helix</keyword>
<name>A0A1Y2A0R7_9PLEO</name>
<keyword evidence="5" id="KW-0472">Membrane</keyword>
<dbReference type="OrthoDB" id="3990500at2759"/>
<evidence type="ECO:0000256" key="6">
    <source>
        <dbReference type="SAM" id="SignalP"/>
    </source>
</evidence>
<feature type="chain" id="PRO_5012417833" description="FUN14 family-domain-containing protein" evidence="6">
    <location>
        <begin position="16"/>
        <end position="163"/>
    </location>
</feature>
<gene>
    <name evidence="7" type="ORF">BCR34DRAFT_476809</name>
</gene>
<organism evidence="7 8">
    <name type="scientific">Clohesyomyces aquaticus</name>
    <dbReference type="NCBI Taxonomy" id="1231657"/>
    <lineage>
        <taxon>Eukaryota</taxon>
        <taxon>Fungi</taxon>
        <taxon>Dikarya</taxon>
        <taxon>Ascomycota</taxon>
        <taxon>Pezizomycotina</taxon>
        <taxon>Dothideomycetes</taxon>
        <taxon>Pleosporomycetidae</taxon>
        <taxon>Pleosporales</taxon>
        <taxon>Lindgomycetaceae</taxon>
        <taxon>Clohesyomyces</taxon>
    </lineage>
</organism>
<dbReference type="EMBL" id="MCFA01000020">
    <property type="protein sequence ID" value="ORY16086.1"/>
    <property type="molecule type" value="Genomic_DNA"/>
</dbReference>
<dbReference type="GO" id="GO:0016020">
    <property type="term" value="C:membrane"/>
    <property type="evidence" value="ECO:0007669"/>
    <property type="project" value="UniProtKB-SubCell"/>
</dbReference>
<evidence type="ECO:0000256" key="1">
    <source>
        <dbReference type="ARBA" id="ARBA00004370"/>
    </source>
</evidence>
<comment type="subcellular location">
    <subcellularLocation>
        <location evidence="1">Membrane</location>
    </subcellularLocation>
</comment>